<sequence length="179" mass="19261">MVLKNPEDLLRLLVVAAIVYPALVLILRLSGKRTLSKLNAFDFVVTVALGSTLATILLSRDVSLVEGILALTLLVALQYAVALVAVRWPAAQRLLKSRPTMLLRDGRLRRDAMRRARVAESEIRQAARSSGAGDLSELAAVVLESDGSLSVIQRSKLGDGSSLDDVADDGHRDRPAPSL</sequence>
<dbReference type="Gene3D" id="3.30.240.20">
    <property type="entry name" value="bsu07140 like domains"/>
    <property type="match status" value="1"/>
</dbReference>
<feature type="transmembrane region" description="Helical" evidence="8">
    <location>
        <begin position="38"/>
        <end position="58"/>
    </location>
</feature>
<gene>
    <name evidence="11" type="ORF">D7223_13000</name>
</gene>
<dbReference type="Proteomes" id="UP000281726">
    <property type="component" value="Unassembled WGS sequence"/>
</dbReference>
<evidence type="ECO:0000256" key="7">
    <source>
        <dbReference type="SAM" id="MobiDB-lite"/>
    </source>
</evidence>
<evidence type="ECO:0000256" key="8">
    <source>
        <dbReference type="SAM" id="Phobius"/>
    </source>
</evidence>
<evidence type="ECO:0000256" key="2">
    <source>
        <dbReference type="ARBA" id="ARBA00006448"/>
    </source>
</evidence>
<dbReference type="InterPro" id="IPR048454">
    <property type="entry name" value="YetF_N"/>
</dbReference>
<feature type="transmembrane region" description="Helical" evidence="8">
    <location>
        <begin position="12"/>
        <end position="31"/>
    </location>
</feature>
<dbReference type="OrthoDB" id="9793799at2"/>
<name>A0A3A9ZK26_9ACTN</name>
<evidence type="ECO:0000256" key="6">
    <source>
        <dbReference type="ARBA" id="ARBA00023136"/>
    </source>
</evidence>
<comment type="subcellular location">
    <subcellularLocation>
        <location evidence="1">Cell membrane</location>
        <topology evidence="1">Multi-pass membrane protein</topology>
    </subcellularLocation>
</comment>
<feature type="domain" description="YetF C-terminal" evidence="9">
    <location>
        <begin position="88"/>
        <end position="156"/>
    </location>
</feature>
<feature type="compositionally biased region" description="Basic and acidic residues" evidence="7">
    <location>
        <begin position="168"/>
        <end position="179"/>
    </location>
</feature>
<comment type="similarity">
    <text evidence="2">Belongs to the UPF0702 family.</text>
</comment>
<protein>
    <submittedName>
        <fullName evidence="11">DUF421 domain-containing protein</fullName>
    </submittedName>
</protein>
<evidence type="ECO:0000313" key="12">
    <source>
        <dbReference type="Proteomes" id="UP000281726"/>
    </source>
</evidence>
<dbReference type="InterPro" id="IPR007353">
    <property type="entry name" value="DUF421"/>
</dbReference>
<evidence type="ECO:0000259" key="10">
    <source>
        <dbReference type="Pfam" id="PF20730"/>
    </source>
</evidence>
<dbReference type="PANTHER" id="PTHR34582:SF6">
    <property type="entry name" value="UPF0702 TRANSMEMBRANE PROTEIN YCAP"/>
    <property type="match status" value="1"/>
</dbReference>
<keyword evidence="6 8" id="KW-0472">Membrane</keyword>
<organism evidence="11 12">
    <name type="scientific">Micromonospora endolithica</name>
    <dbReference type="NCBI Taxonomy" id="230091"/>
    <lineage>
        <taxon>Bacteria</taxon>
        <taxon>Bacillati</taxon>
        <taxon>Actinomycetota</taxon>
        <taxon>Actinomycetes</taxon>
        <taxon>Micromonosporales</taxon>
        <taxon>Micromonosporaceae</taxon>
        <taxon>Micromonospora</taxon>
    </lineage>
</organism>
<dbReference type="Pfam" id="PF04239">
    <property type="entry name" value="DUF421"/>
    <property type="match status" value="1"/>
</dbReference>
<feature type="domain" description="YetF-like N-terminal transmembrane" evidence="10">
    <location>
        <begin position="22"/>
        <end position="83"/>
    </location>
</feature>
<dbReference type="GO" id="GO:0005886">
    <property type="term" value="C:plasma membrane"/>
    <property type="evidence" value="ECO:0007669"/>
    <property type="project" value="UniProtKB-SubCell"/>
</dbReference>
<evidence type="ECO:0000256" key="4">
    <source>
        <dbReference type="ARBA" id="ARBA00022692"/>
    </source>
</evidence>
<evidence type="ECO:0000256" key="1">
    <source>
        <dbReference type="ARBA" id="ARBA00004651"/>
    </source>
</evidence>
<keyword evidence="5 8" id="KW-1133">Transmembrane helix</keyword>
<comment type="caution">
    <text evidence="11">The sequence shown here is derived from an EMBL/GenBank/DDBJ whole genome shotgun (WGS) entry which is preliminary data.</text>
</comment>
<dbReference type="AlphaFoldDB" id="A0A3A9ZK26"/>
<feature type="region of interest" description="Disordered" evidence="7">
    <location>
        <begin position="158"/>
        <end position="179"/>
    </location>
</feature>
<evidence type="ECO:0000256" key="5">
    <source>
        <dbReference type="ARBA" id="ARBA00022989"/>
    </source>
</evidence>
<accession>A0A3A9ZK26</accession>
<keyword evidence="3" id="KW-1003">Cell membrane</keyword>
<dbReference type="PANTHER" id="PTHR34582">
    <property type="entry name" value="UPF0702 TRANSMEMBRANE PROTEIN YCAP"/>
    <property type="match status" value="1"/>
</dbReference>
<reference evidence="11 12" key="1">
    <citation type="journal article" date="2004" name="Syst. Appl. Microbiol.">
        <title>Cryptoendolithic actinomycetes from antarctic sandstone rock samples: Micromonospora endolithica sp. nov. and two isolates related to Micromonospora coerulea Jensen 1932.</title>
        <authorList>
            <person name="Hirsch P."/>
            <person name="Mevs U."/>
            <person name="Kroppenstedt R.M."/>
            <person name="Schumann P."/>
            <person name="Stackebrandt E."/>
        </authorList>
    </citation>
    <scope>NUCLEOTIDE SEQUENCE [LARGE SCALE GENOMIC DNA]</scope>
    <source>
        <strain evidence="11 12">JCM 12677</strain>
    </source>
</reference>
<keyword evidence="12" id="KW-1185">Reference proteome</keyword>
<evidence type="ECO:0000259" key="9">
    <source>
        <dbReference type="Pfam" id="PF04239"/>
    </source>
</evidence>
<feature type="transmembrane region" description="Helical" evidence="8">
    <location>
        <begin position="64"/>
        <end position="86"/>
    </location>
</feature>
<dbReference type="Pfam" id="PF20730">
    <property type="entry name" value="YetF_N"/>
    <property type="match status" value="1"/>
</dbReference>
<keyword evidence="4 8" id="KW-0812">Transmembrane</keyword>
<evidence type="ECO:0000256" key="3">
    <source>
        <dbReference type="ARBA" id="ARBA00022475"/>
    </source>
</evidence>
<proteinExistence type="inferred from homology"/>
<dbReference type="EMBL" id="RBAK01000004">
    <property type="protein sequence ID" value="RKN47666.1"/>
    <property type="molecule type" value="Genomic_DNA"/>
</dbReference>
<evidence type="ECO:0000313" key="11">
    <source>
        <dbReference type="EMBL" id="RKN47666.1"/>
    </source>
</evidence>
<dbReference type="InterPro" id="IPR023090">
    <property type="entry name" value="UPF0702_alpha/beta_dom_sf"/>
</dbReference>